<protein>
    <submittedName>
        <fullName evidence="2">Uncharacterized protein</fullName>
    </submittedName>
</protein>
<sequence length="318" mass="36698">MSTSTSTFLQHIEHEGENKEKYDHLYHTQQQQEEQQQHLHEFRDEDDMITLDTQSTMTKTHNPYSPPIIGNMGSGSVPTVDERSHFLTRIEDMLERVEETILDASPSPRRYVRKDGDTSRPSDEYYEMEGKEDQQERRRSNTSTSSKNYMTTQSHHYTMKAVYEDDELASTDDEKESVTNNSDDSTNVVATQIAENRPLTSVGQRSEKKKHHNERPTHILVETGTSSPTHTNITMDATMMNDTYDVSLMERQERRSGETKAIIQEPSKTLDFDDELDNLSTVTPVLDRYRLDPSDGNSLSVKNLILHQESFELTWIET</sequence>
<dbReference type="AlphaFoldDB" id="A0A448YUZ0"/>
<proteinExistence type="predicted"/>
<feature type="compositionally biased region" description="Polar residues" evidence="1">
    <location>
        <begin position="147"/>
        <end position="156"/>
    </location>
</feature>
<feature type="region of interest" description="Disordered" evidence="1">
    <location>
        <begin position="107"/>
        <end position="158"/>
    </location>
</feature>
<evidence type="ECO:0000313" key="3">
    <source>
        <dbReference type="Proteomes" id="UP000291116"/>
    </source>
</evidence>
<reference evidence="2 3" key="1">
    <citation type="submission" date="2019-01" db="EMBL/GenBank/DDBJ databases">
        <authorList>
            <person name="Ferrante I. M."/>
        </authorList>
    </citation>
    <scope>NUCLEOTIDE SEQUENCE [LARGE SCALE GENOMIC DNA]</scope>
    <source>
        <strain evidence="2 3">B856</strain>
    </source>
</reference>
<evidence type="ECO:0000313" key="2">
    <source>
        <dbReference type="EMBL" id="VEU33617.1"/>
    </source>
</evidence>
<dbReference type="EMBL" id="CAACVS010000004">
    <property type="protein sequence ID" value="VEU33617.1"/>
    <property type="molecule type" value="Genomic_DNA"/>
</dbReference>
<gene>
    <name evidence="2" type="ORF">PSNMU_V1.4_AUG-EV-PASAV3_0003060</name>
</gene>
<dbReference type="Proteomes" id="UP000291116">
    <property type="component" value="Unassembled WGS sequence"/>
</dbReference>
<feature type="compositionally biased region" description="Basic and acidic residues" evidence="1">
    <location>
        <begin position="113"/>
        <end position="139"/>
    </location>
</feature>
<name>A0A448YUZ0_9STRA</name>
<keyword evidence="3" id="KW-1185">Reference proteome</keyword>
<accession>A0A448YUZ0</accession>
<organism evidence="2 3">
    <name type="scientific">Pseudo-nitzschia multistriata</name>
    <dbReference type="NCBI Taxonomy" id="183589"/>
    <lineage>
        <taxon>Eukaryota</taxon>
        <taxon>Sar</taxon>
        <taxon>Stramenopiles</taxon>
        <taxon>Ochrophyta</taxon>
        <taxon>Bacillariophyta</taxon>
        <taxon>Bacillariophyceae</taxon>
        <taxon>Bacillariophycidae</taxon>
        <taxon>Bacillariales</taxon>
        <taxon>Bacillariaceae</taxon>
        <taxon>Pseudo-nitzschia</taxon>
    </lineage>
</organism>
<feature type="compositionally biased region" description="Basic and acidic residues" evidence="1">
    <location>
        <begin position="11"/>
        <end position="26"/>
    </location>
</feature>
<evidence type="ECO:0000256" key="1">
    <source>
        <dbReference type="SAM" id="MobiDB-lite"/>
    </source>
</evidence>
<dbReference type="OrthoDB" id="10629580at2759"/>
<feature type="region of interest" description="Disordered" evidence="1">
    <location>
        <begin position="1"/>
        <end position="35"/>
    </location>
</feature>